<evidence type="ECO:0000313" key="2">
    <source>
        <dbReference type="EnsemblPlants" id="OB02G13480.1"/>
    </source>
</evidence>
<feature type="transmembrane region" description="Helical" evidence="1">
    <location>
        <begin position="31"/>
        <end position="49"/>
    </location>
</feature>
<evidence type="ECO:0000313" key="3">
    <source>
        <dbReference type="Proteomes" id="UP000006038"/>
    </source>
</evidence>
<keyword evidence="1" id="KW-1133">Transmembrane helix</keyword>
<keyword evidence="3" id="KW-1185">Reference proteome</keyword>
<dbReference type="Proteomes" id="UP000006038">
    <property type="component" value="Unassembled WGS sequence"/>
</dbReference>
<dbReference type="AlphaFoldDB" id="J3L9N1"/>
<keyword evidence="1" id="KW-0812">Transmembrane</keyword>
<reference evidence="2" key="1">
    <citation type="submission" date="2013-04" db="UniProtKB">
        <authorList>
            <consortium name="EnsemblPlants"/>
        </authorList>
    </citation>
    <scope>IDENTIFICATION</scope>
</reference>
<sequence length="59" mass="6540">MGENIAEVYNEVQFLEENRMNTGDPLVPGAWILYHYISVITVFALPLTAPDGGEVTMNV</sequence>
<keyword evidence="1" id="KW-0472">Membrane</keyword>
<protein>
    <submittedName>
        <fullName evidence="2">Uncharacterized protein</fullName>
    </submittedName>
</protein>
<dbReference type="EnsemblPlants" id="OB02G13480.1">
    <property type="protein sequence ID" value="OB02G13480.1"/>
    <property type="gene ID" value="OB02G13480"/>
</dbReference>
<dbReference type="Gramene" id="OB02G13480.1">
    <property type="protein sequence ID" value="OB02G13480.1"/>
    <property type="gene ID" value="OB02G13480"/>
</dbReference>
<dbReference type="HOGENOM" id="CLU_2964567_0_0_1"/>
<evidence type="ECO:0000256" key="1">
    <source>
        <dbReference type="SAM" id="Phobius"/>
    </source>
</evidence>
<accession>J3L9N1</accession>
<name>J3L9N1_ORYBR</name>
<organism evidence="2">
    <name type="scientific">Oryza brachyantha</name>
    <name type="common">malo sina</name>
    <dbReference type="NCBI Taxonomy" id="4533"/>
    <lineage>
        <taxon>Eukaryota</taxon>
        <taxon>Viridiplantae</taxon>
        <taxon>Streptophyta</taxon>
        <taxon>Embryophyta</taxon>
        <taxon>Tracheophyta</taxon>
        <taxon>Spermatophyta</taxon>
        <taxon>Magnoliopsida</taxon>
        <taxon>Liliopsida</taxon>
        <taxon>Poales</taxon>
        <taxon>Poaceae</taxon>
        <taxon>BOP clade</taxon>
        <taxon>Oryzoideae</taxon>
        <taxon>Oryzeae</taxon>
        <taxon>Oryzinae</taxon>
        <taxon>Oryza</taxon>
    </lineage>
</organism>
<proteinExistence type="predicted"/>